<dbReference type="Pfam" id="PF15411">
    <property type="entry name" value="PH_10"/>
    <property type="match status" value="1"/>
</dbReference>
<gene>
    <name evidence="5" type="ORF">R9X50_00569000</name>
</gene>
<evidence type="ECO:0000259" key="4">
    <source>
        <dbReference type="PROSITE" id="PS50234"/>
    </source>
</evidence>
<name>A0AAQ3MCU0_9PEZI</name>
<keyword evidence="1" id="KW-0862">Zinc</keyword>
<dbReference type="Gene3D" id="3.40.50.410">
    <property type="entry name" value="von Willebrand factor, type A domain"/>
    <property type="match status" value="1"/>
</dbReference>
<dbReference type="AlphaFoldDB" id="A0AAQ3MCU0"/>
<feature type="compositionally biased region" description="Acidic residues" evidence="2">
    <location>
        <begin position="1033"/>
        <end position="1044"/>
    </location>
</feature>
<dbReference type="InterPro" id="IPR001841">
    <property type="entry name" value="Znf_RING"/>
</dbReference>
<feature type="compositionally biased region" description="Acidic residues" evidence="2">
    <location>
        <begin position="433"/>
        <end position="445"/>
    </location>
</feature>
<dbReference type="Pfam" id="PF00092">
    <property type="entry name" value="VWA"/>
    <property type="match status" value="1"/>
</dbReference>
<evidence type="ECO:0000256" key="2">
    <source>
        <dbReference type="SAM" id="MobiDB-lite"/>
    </source>
</evidence>
<dbReference type="SMART" id="SM00184">
    <property type="entry name" value="RING"/>
    <property type="match status" value="1"/>
</dbReference>
<feature type="compositionally biased region" description="Basic and acidic residues" evidence="2">
    <location>
        <begin position="930"/>
        <end position="943"/>
    </location>
</feature>
<reference evidence="5 6" key="1">
    <citation type="submission" date="2023-11" db="EMBL/GenBank/DDBJ databases">
        <title>An acidophilic fungus is an integral part of prey digestion in a carnivorous sundew plant.</title>
        <authorList>
            <person name="Tsai I.J."/>
        </authorList>
    </citation>
    <scope>NUCLEOTIDE SEQUENCE [LARGE SCALE GENOMIC DNA]</scope>
    <source>
        <strain evidence="5">169a</strain>
    </source>
</reference>
<keyword evidence="1" id="KW-0479">Metal-binding</keyword>
<evidence type="ECO:0000313" key="6">
    <source>
        <dbReference type="Proteomes" id="UP001303373"/>
    </source>
</evidence>
<feature type="compositionally biased region" description="Polar residues" evidence="2">
    <location>
        <begin position="186"/>
        <end position="195"/>
    </location>
</feature>
<feature type="domain" description="VWFA" evidence="4">
    <location>
        <begin position="499"/>
        <end position="672"/>
    </location>
</feature>
<feature type="region of interest" description="Disordered" evidence="2">
    <location>
        <begin position="1022"/>
        <end position="1044"/>
    </location>
</feature>
<feature type="region of interest" description="Disordered" evidence="2">
    <location>
        <begin position="880"/>
        <end position="957"/>
    </location>
</feature>
<feature type="domain" description="RING-type" evidence="3">
    <location>
        <begin position="18"/>
        <end position="64"/>
    </location>
</feature>
<dbReference type="EMBL" id="CP138588">
    <property type="protein sequence ID" value="WPH02822.1"/>
    <property type="molecule type" value="Genomic_DNA"/>
</dbReference>
<proteinExistence type="predicted"/>
<dbReference type="Gene3D" id="3.30.40.10">
    <property type="entry name" value="Zinc/RING finger domain, C3HC4 (zinc finger)"/>
    <property type="match status" value="1"/>
</dbReference>
<accession>A0AAQ3MCU0</accession>
<feature type="compositionally biased region" description="Polar residues" evidence="2">
    <location>
        <begin position="159"/>
        <end position="176"/>
    </location>
</feature>
<sequence length="1044" mass="115236">MQSVKNDRRERTFIGSSCAVCEEPLEHTLRGERILALSCSHVSHEACFYEYLKEFDTQACPVCDQPLSLDTSRGGGIDFDNLNKLVRAAQNQDARESYRDARAAPSVWDADTIRQSIRESERRTPSRASRDHLLPSSTRSPPDYGYMRSTGAHGRHQSADTGLASSTGWSESNNGHSRLHDYDVQSLESTLSSPRHTSRNPIPAPTVTVRSEFPTLNKSRTAQNLTCLVTVEIPDGKWRPSVDDFRKIGPVPAIPEEVYEDEKPKLCPSQPRSEEPTRETLQALEEAKQAFLKRMDAWHGLRTEDFGDLIQHGMIRVGKDKNSWQLLECYLFPTMLICAKERKPQANGNPSWDHVEGPAGTRKCTLKGAIQIARHLTDVQADPETHTLTLKLSVSELPLFNLQFFERSHFLKWQQAINDIYRRMNHGMQISDSDPDTSGTDEEEYNSSGSGALQRRSSIHSSSFGANRSQATAPTEYTNSRAGAPDIRLTKSTVHVPLDIVVAVPVSSSMQGLKISILRDSLRFLVASLGERDRMGLVTFGSGTGGVPLVSLTAKTWNGWARVLESIRPTGHKSVRADLVEGANVAMDLLMQRKSSNPLSNIIVISDAVNAEKESVDFVVSRAEAAKVPIHTFGLGMNHYPDTMVDLTRKTRGTYTYVKDWMQLRECLAGCLGSLQSTSHQNVKLKLRLPEGSTGQFLKISGALAWNKRATGRDAEALLGDLKFGDKRDVLVQLVIPPEASTTSDASPSDPWENVIAGLEALGGGTDDEESRSSSVEELPLLQGDLTWGDVLRDGAASQLPRPSLLTITVLPPNARKPMNGRASPPIPSHPSVVQRRMEMLTVDMLTRALSLVTKGENEKADRLLRETRSVINGLCKGSLPPLPLPPKQPLPPPPPAGSLPPTPPFPSTPTFKNSPKLGDLNMARMPPTSDHRRTPSPADRDSIPTTTSSPCSSMDLTTKNALDTELATAIEYIMHPDIFARDARKSVLQAISVIQGQRSYTHRTKTENLWADRNPGVNRNLEMSNSWRDPVENQDDLTEENWA</sequence>
<dbReference type="InterPro" id="IPR036465">
    <property type="entry name" value="vWFA_dom_sf"/>
</dbReference>
<dbReference type="SUPFAM" id="SSF53300">
    <property type="entry name" value="vWA-like"/>
    <property type="match status" value="1"/>
</dbReference>
<dbReference type="CDD" id="cd16448">
    <property type="entry name" value="RING-H2"/>
    <property type="match status" value="1"/>
</dbReference>
<dbReference type="Gene3D" id="2.30.29.30">
    <property type="entry name" value="Pleckstrin-homology domain (PH domain)/Phosphotyrosine-binding domain (PTB)"/>
    <property type="match status" value="1"/>
</dbReference>
<dbReference type="InterPro" id="IPR011993">
    <property type="entry name" value="PH-like_dom_sf"/>
</dbReference>
<feature type="compositionally biased region" description="Basic and acidic residues" evidence="2">
    <location>
        <begin position="116"/>
        <end position="133"/>
    </location>
</feature>
<dbReference type="InterPro" id="IPR002035">
    <property type="entry name" value="VWF_A"/>
</dbReference>
<dbReference type="PROSITE" id="PS50234">
    <property type="entry name" value="VWFA"/>
    <property type="match status" value="1"/>
</dbReference>
<keyword evidence="6" id="KW-1185">Reference proteome</keyword>
<dbReference type="PANTHER" id="PTHR10579">
    <property type="entry name" value="CALCIUM-ACTIVATED CHLORIDE CHANNEL REGULATOR"/>
    <property type="match status" value="1"/>
</dbReference>
<organism evidence="5 6">
    <name type="scientific">Acrodontium crateriforme</name>
    <dbReference type="NCBI Taxonomy" id="150365"/>
    <lineage>
        <taxon>Eukaryota</taxon>
        <taxon>Fungi</taxon>
        <taxon>Dikarya</taxon>
        <taxon>Ascomycota</taxon>
        <taxon>Pezizomycotina</taxon>
        <taxon>Dothideomycetes</taxon>
        <taxon>Dothideomycetidae</taxon>
        <taxon>Mycosphaerellales</taxon>
        <taxon>Teratosphaeriaceae</taxon>
        <taxon>Acrodontium</taxon>
    </lineage>
</organism>
<dbReference type="SUPFAM" id="SSF57850">
    <property type="entry name" value="RING/U-box"/>
    <property type="match status" value="1"/>
</dbReference>
<dbReference type="InterPro" id="IPR013083">
    <property type="entry name" value="Znf_RING/FYVE/PHD"/>
</dbReference>
<feature type="region of interest" description="Disordered" evidence="2">
    <location>
        <begin position="428"/>
        <end position="484"/>
    </location>
</feature>
<dbReference type="Proteomes" id="UP001303373">
    <property type="component" value="Chromosome 9"/>
</dbReference>
<keyword evidence="1" id="KW-0863">Zinc-finger</keyword>
<dbReference type="GO" id="GO:0008270">
    <property type="term" value="F:zinc ion binding"/>
    <property type="evidence" value="ECO:0007669"/>
    <property type="project" value="UniProtKB-KW"/>
</dbReference>
<protein>
    <submittedName>
        <fullName evidence="5">Uncharacterized protein</fullName>
    </submittedName>
</protein>
<feature type="region of interest" description="Disordered" evidence="2">
    <location>
        <begin position="112"/>
        <end position="207"/>
    </location>
</feature>
<dbReference type="SUPFAM" id="SSF50729">
    <property type="entry name" value="PH domain-like"/>
    <property type="match status" value="1"/>
</dbReference>
<dbReference type="InterPro" id="IPR051266">
    <property type="entry name" value="CLCR"/>
</dbReference>
<evidence type="ECO:0000256" key="1">
    <source>
        <dbReference type="PROSITE-ProRule" id="PRU00175"/>
    </source>
</evidence>
<evidence type="ECO:0000313" key="5">
    <source>
        <dbReference type="EMBL" id="WPH02822.1"/>
    </source>
</evidence>
<dbReference type="PANTHER" id="PTHR10579:SF43">
    <property type="entry name" value="ZINC FINGER (C3HC4-TYPE RING FINGER) FAMILY PROTEIN"/>
    <property type="match status" value="1"/>
</dbReference>
<feature type="compositionally biased region" description="Low complexity" evidence="2">
    <location>
        <begin position="944"/>
        <end position="954"/>
    </location>
</feature>
<feature type="compositionally biased region" description="Polar residues" evidence="2">
    <location>
        <begin position="446"/>
        <end position="481"/>
    </location>
</feature>
<feature type="compositionally biased region" description="Pro residues" evidence="2">
    <location>
        <begin position="881"/>
        <end position="908"/>
    </location>
</feature>
<evidence type="ECO:0000259" key="3">
    <source>
        <dbReference type="PROSITE" id="PS50089"/>
    </source>
</evidence>
<dbReference type="PROSITE" id="PS50089">
    <property type="entry name" value="ZF_RING_2"/>
    <property type="match status" value="1"/>
</dbReference>
<dbReference type="SMART" id="SM00327">
    <property type="entry name" value="VWA"/>
    <property type="match status" value="1"/>
</dbReference>